<feature type="region of interest" description="Disordered" evidence="1">
    <location>
        <begin position="126"/>
        <end position="154"/>
    </location>
</feature>
<name>A0ABQ2APD1_9MICC</name>
<comment type="caution">
    <text evidence="2">The sequence shown here is derived from an EMBL/GenBank/DDBJ whole genome shotgun (WGS) entry which is preliminary data.</text>
</comment>
<evidence type="ECO:0000256" key="1">
    <source>
        <dbReference type="SAM" id="MobiDB-lite"/>
    </source>
</evidence>
<feature type="compositionally biased region" description="Polar residues" evidence="1">
    <location>
        <begin position="126"/>
        <end position="136"/>
    </location>
</feature>
<evidence type="ECO:0008006" key="4">
    <source>
        <dbReference type="Google" id="ProtNLM"/>
    </source>
</evidence>
<proteinExistence type="predicted"/>
<dbReference type="EMBL" id="BMFW01000005">
    <property type="protein sequence ID" value="GGH93742.1"/>
    <property type="molecule type" value="Genomic_DNA"/>
</dbReference>
<gene>
    <name evidence="2" type="ORF">GCM10007170_15320</name>
</gene>
<organism evidence="2 3">
    <name type="scientific">Arthrobacter liuii</name>
    <dbReference type="NCBI Taxonomy" id="1476996"/>
    <lineage>
        <taxon>Bacteria</taxon>
        <taxon>Bacillati</taxon>
        <taxon>Actinomycetota</taxon>
        <taxon>Actinomycetes</taxon>
        <taxon>Micrococcales</taxon>
        <taxon>Micrococcaceae</taxon>
        <taxon>Arthrobacter</taxon>
    </lineage>
</organism>
<keyword evidence="3" id="KW-1185">Reference proteome</keyword>
<accession>A0ABQ2APD1</accession>
<sequence>MSITVTIPGGTAEILTPDELTPRRQRAVQVVALQAAPLIKKMQSAGTLNLPDGSVKPNPDATAGMPDVNLTEDEANLFFRIQDASIYTHLKSWTLDIPRPETIDAVQDIPSPVYDALSTAINTQAPVQAQFEPSETTLEDKGSPFGESGASPTP</sequence>
<evidence type="ECO:0000313" key="3">
    <source>
        <dbReference type="Proteomes" id="UP000643279"/>
    </source>
</evidence>
<protein>
    <recommendedName>
        <fullName evidence="4">Tail assembly chaperone</fullName>
    </recommendedName>
</protein>
<evidence type="ECO:0000313" key="2">
    <source>
        <dbReference type="EMBL" id="GGH93742.1"/>
    </source>
</evidence>
<reference evidence="3" key="1">
    <citation type="journal article" date="2019" name="Int. J. Syst. Evol. Microbiol.">
        <title>The Global Catalogue of Microorganisms (GCM) 10K type strain sequencing project: providing services to taxonomists for standard genome sequencing and annotation.</title>
        <authorList>
            <consortium name="The Broad Institute Genomics Platform"/>
            <consortium name="The Broad Institute Genome Sequencing Center for Infectious Disease"/>
            <person name="Wu L."/>
            <person name="Ma J."/>
        </authorList>
    </citation>
    <scope>NUCLEOTIDE SEQUENCE [LARGE SCALE GENOMIC DNA]</scope>
    <source>
        <strain evidence="3">CGMCC 1.12778</strain>
    </source>
</reference>
<dbReference type="RefSeq" id="WP_188571035.1">
    <property type="nucleotide sequence ID" value="NZ_BMFW01000005.1"/>
</dbReference>
<dbReference type="Proteomes" id="UP000643279">
    <property type="component" value="Unassembled WGS sequence"/>
</dbReference>